<evidence type="ECO:0000256" key="10">
    <source>
        <dbReference type="ARBA" id="ARBA00059827"/>
    </source>
</evidence>
<evidence type="ECO:0000256" key="6">
    <source>
        <dbReference type="ARBA" id="ARBA00022741"/>
    </source>
</evidence>
<gene>
    <name evidence="16" type="ORF">GJ700_18475</name>
</gene>
<dbReference type="GO" id="GO:0000155">
    <property type="term" value="F:phosphorelay sensor kinase activity"/>
    <property type="evidence" value="ECO:0007669"/>
    <property type="project" value="InterPro"/>
</dbReference>
<keyword evidence="4" id="KW-0597">Phosphoprotein</keyword>
<dbReference type="SMART" id="SM00086">
    <property type="entry name" value="PAC"/>
    <property type="match status" value="2"/>
</dbReference>
<evidence type="ECO:0000256" key="12">
    <source>
        <dbReference type="SAM" id="Coils"/>
    </source>
</evidence>
<dbReference type="InterPro" id="IPR003594">
    <property type="entry name" value="HATPase_dom"/>
</dbReference>
<dbReference type="Gene3D" id="3.30.450.20">
    <property type="entry name" value="PAS domain"/>
    <property type="match status" value="2"/>
</dbReference>
<dbReference type="GO" id="GO:0000156">
    <property type="term" value="F:phosphorelay response regulator activity"/>
    <property type="evidence" value="ECO:0007669"/>
    <property type="project" value="TreeGrafter"/>
</dbReference>
<evidence type="ECO:0000256" key="9">
    <source>
        <dbReference type="ARBA" id="ARBA00023136"/>
    </source>
</evidence>
<keyword evidence="6" id="KW-0547">Nucleotide-binding</keyword>
<dbReference type="InterPro" id="IPR000700">
    <property type="entry name" value="PAS-assoc_C"/>
</dbReference>
<dbReference type="PANTHER" id="PTHR42878">
    <property type="entry name" value="TWO-COMPONENT HISTIDINE KINASE"/>
    <property type="match status" value="1"/>
</dbReference>
<dbReference type="GO" id="GO:0006355">
    <property type="term" value="P:regulation of DNA-templated transcription"/>
    <property type="evidence" value="ECO:0007669"/>
    <property type="project" value="InterPro"/>
</dbReference>
<evidence type="ECO:0000256" key="1">
    <source>
        <dbReference type="ARBA" id="ARBA00000085"/>
    </source>
</evidence>
<dbReference type="GO" id="GO:0007234">
    <property type="term" value="P:osmosensory signaling via phosphorelay pathway"/>
    <property type="evidence" value="ECO:0007669"/>
    <property type="project" value="TreeGrafter"/>
</dbReference>
<dbReference type="SMART" id="SM00388">
    <property type="entry name" value="HisKA"/>
    <property type="match status" value="1"/>
</dbReference>
<dbReference type="InterPro" id="IPR036097">
    <property type="entry name" value="HisK_dim/P_sf"/>
</dbReference>
<dbReference type="InterPro" id="IPR004358">
    <property type="entry name" value="Sig_transdc_His_kin-like_C"/>
</dbReference>
<protein>
    <recommendedName>
        <fullName evidence="11">Sensor protein FixL</fullName>
        <ecNumber evidence="3">2.7.13.3</ecNumber>
    </recommendedName>
</protein>
<evidence type="ECO:0000259" key="13">
    <source>
        <dbReference type="PROSITE" id="PS50109"/>
    </source>
</evidence>
<dbReference type="PROSITE" id="PS50113">
    <property type="entry name" value="PAC"/>
    <property type="match status" value="1"/>
</dbReference>
<evidence type="ECO:0000259" key="15">
    <source>
        <dbReference type="PROSITE" id="PS50113"/>
    </source>
</evidence>
<dbReference type="InterPro" id="IPR035965">
    <property type="entry name" value="PAS-like_dom_sf"/>
</dbReference>
<evidence type="ECO:0000256" key="3">
    <source>
        <dbReference type="ARBA" id="ARBA00012438"/>
    </source>
</evidence>
<dbReference type="Proteomes" id="UP000446768">
    <property type="component" value="Unassembled WGS sequence"/>
</dbReference>
<evidence type="ECO:0000313" key="17">
    <source>
        <dbReference type="Proteomes" id="UP000446768"/>
    </source>
</evidence>
<evidence type="ECO:0000256" key="11">
    <source>
        <dbReference type="ARBA" id="ARBA00070616"/>
    </source>
</evidence>
<dbReference type="InterPro" id="IPR036890">
    <property type="entry name" value="HATPase_C_sf"/>
</dbReference>
<dbReference type="InterPro" id="IPR050351">
    <property type="entry name" value="BphY/WalK/GraS-like"/>
</dbReference>
<keyword evidence="8" id="KW-0067">ATP-binding</keyword>
<dbReference type="InterPro" id="IPR005467">
    <property type="entry name" value="His_kinase_dom"/>
</dbReference>
<name>A0A7X2IQ28_9BURK</name>
<evidence type="ECO:0000256" key="5">
    <source>
        <dbReference type="ARBA" id="ARBA00022679"/>
    </source>
</evidence>
<dbReference type="FunFam" id="3.30.450.20:FF:000060">
    <property type="entry name" value="Sensor protein FixL"/>
    <property type="match status" value="1"/>
</dbReference>
<keyword evidence="17" id="KW-1185">Reference proteome</keyword>
<comment type="function">
    <text evidence="10">Putative oxygen sensor; modulates the activity of FixJ, a transcriptional activator of nitrogen fixation fixK gene. FixL probably acts as a kinase that phosphorylates FixJ.</text>
</comment>
<evidence type="ECO:0000256" key="2">
    <source>
        <dbReference type="ARBA" id="ARBA00004429"/>
    </source>
</evidence>
<dbReference type="EC" id="2.7.13.3" evidence="3"/>
<dbReference type="Pfam" id="PF02518">
    <property type="entry name" value="HATPase_c"/>
    <property type="match status" value="1"/>
</dbReference>
<organism evidence="16 17">
    <name type="scientific">Pseudoduganella rivuli</name>
    <dbReference type="NCBI Taxonomy" id="2666085"/>
    <lineage>
        <taxon>Bacteria</taxon>
        <taxon>Pseudomonadati</taxon>
        <taxon>Pseudomonadota</taxon>
        <taxon>Betaproteobacteria</taxon>
        <taxon>Burkholderiales</taxon>
        <taxon>Oxalobacteraceae</taxon>
        <taxon>Telluria group</taxon>
        <taxon>Pseudoduganella</taxon>
    </lineage>
</organism>
<feature type="domain" description="PAS" evidence="14">
    <location>
        <begin position="129"/>
        <end position="181"/>
    </location>
</feature>
<dbReference type="PROSITE" id="PS50112">
    <property type="entry name" value="PAS"/>
    <property type="match status" value="2"/>
</dbReference>
<dbReference type="GO" id="GO:0005524">
    <property type="term" value="F:ATP binding"/>
    <property type="evidence" value="ECO:0007669"/>
    <property type="project" value="UniProtKB-KW"/>
</dbReference>
<evidence type="ECO:0000256" key="4">
    <source>
        <dbReference type="ARBA" id="ARBA00022553"/>
    </source>
</evidence>
<feature type="domain" description="PAC" evidence="15">
    <location>
        <begin position="206"/>
        <end position="256"/>
    </location>
</feature>
<comment type="catalytic activity">
    <reaction evidence="1">
        <text>ATP + protein L-histidine = ADP + protein N-phospho-L-histidine.</text>
        <dbReference type="EC" id="2.7.13.3"/>
    </reaction>
</comment>
<keyword evidence="5" id="KW-0808">Transferase</keyword>
<keyword evidence="9" id="KW-0472">Membrane</keyword>
<evidence type="ECO:0000313" key="16">
    <source>
        <dbReference type="EMBL" id="MRV73702.1"/>
    </source>
</evidence>
<dbReference type="Gene3D" id="3.30.565.10">
    <property type="entry name" value="Histidine kinase-like ATPase, C-terminal domain"/>
    <property type="match status" value="1"/>
</dbReference>
<reference evidence="16 17" key="1">
    <citation type="submission" date="2019-11" db="EMBL/GenBank/DDBJ databases">
        <title>Novel species isolated from a subtropical stream in China.</title>
        <authorList>
            <person name="Lu H."/>
        </authorList>
    </citation>
    <scope>NUCLEOTIDE SEQUENCE [LARGE SCALE GENOMIC DNA]</scope>
    <source>
        <strain evidence="16 17">FT92W</strain>
    </source>
</reference>
<keyword evidence="12" id="KW-0175">Coiled coil</keyword>
<dbReference type="FunFam" id="3.30.565.10:FF:000006">
    <property type="entry name" value="Sensor histidine kinase WalK"/>
    <property type="match status" value="1"/>
</dbReference>
<feature type="domain" description="PAS" evidence="14">
    <location>
        <begin position="2"/>
        <end position="71"/>
    </location>
</feature>
<accession>A0A7X2IQ28</accession>
<dbReference type="InterPro" id="IPR013767">
    <property type="entry name" value="PAS_fold"/>
</dbReference>
<dbReference type="SMART" id="SM00387">
    <property type="entry name" value="HATPase_c"/>
    <property type="match status" value="1"/>
</dbReference>
<keyword evidence="7" id="KW-0418">Kinase</keyword>
<dbReference type="GO" id="GO:0030295">
    <property type="term" value="F:protein kinase activator activity"/>
    <property type="evidence" value="ECO:0007669"/>
    <property type="project" value="TreeGrafter"/>
</dbReference>
<dbReference type="NCBIfam" id="TIGR00229">
    <property type="entry name" value="sensory_box"/>
    <property type="match status" value="2"/>
</dbReference>
<dbReference type="InterPro" id="IPR001610">
    <property type="entry name" value="PAC"/>
</dbReference>
<dbReference type="PRINTS" id="PR00344">
    <property type="entry name" value="BCTRLSENSOR"/>
</dbReference>
<comment type="subcellular location">
    <subcellularLocation>
        <location evidence="2">Cell inner membrane</location>
        <topology evidence="2">Multi-pass membrane protein</topology>
    </subcellularLocation>
</comment>
<dbReference type="InterPro" id="IPR000014">
    <property type="entry name" value="PAS"/>
</dbReference>
<dbReference type="CDD" id="cd00130">
    <property type="entry name" value="PAS"/>
    <property type="match status" value="2"/>
</dbReference>
<dbReference type="SUPFAM" id="SSF47384">
    <property type="entry name" value="Homodimeric domain of signal transducing histidine kinase"/>
    <property type="match status" value="1"/>
</dbReference>
<dbReference type="EMBL" id="WKJJ01000011">
    <property type="protein sequence ID" value="MRV73702.1"/>
    <property type="molecule type" value="Genomic_DNA"/>
</dbReference>
<dbReference type="CDD" id="cd00082">
    <property type="entry name" value="HisKA"/>
    <property type="match status" value="1"/>
</dbReference>
<dbReference type="Pfam" id="PF00512">
    <property type="entry name" value="HisKA"/>
    <property type="match status" value="1"/>
</dbReference>
<proteinExistence type="predicted"/>
<dbReference type="SMART" id="SM00091">
    <property type="entry name" value="PAS"/>
    <property type="match status" value="2"/>
</dbReference>
<evidence type="ECO:0000256" key="7">
    <source>
        <dbReference type="ARBA" id="ARBA00022777"/>
    </source>
</evidence>
<evidence type="ECO:0000256" key="8">
    <source>
        <dbReference type="ARBA" id="ARBA00022840"/>
    </source>
</evidence>
<dbReference type="Pfam" id="PF13426">
    <property type="entry name" value="PAS_9"/>
    <property type="match status" value="1"/>
</dbReference>
<dbReference type="Pfam" id="PF00989">
    <property type="entry name" value="PAS"/>
    <property type="match status" value="1"/>
</dbReference>
<evidence type="ECO:0000259" key="14">
    <source>
        <dbReference type="PROSITE" id="PS50112"/>
    </source>
</evidence>
<dbReference type="AlphaFoldDB" id="A0A7X2IQ28"/>
<dbReference type="PANTHER" id="PTHR42878:SF15">
    <property type="entry name" value="BACTERIOPHYTOCHROME"/>
    <property type="match status" value="1"/>
</dbReference>
<dbReference type="InterPro" id="IPR003661">
    <property type="entry name" value="HisK_dim/P_dom"/>
</dbReference>
<dbReference type="PROSITE" id="PS50109">
    <property type="entry name" value="HIS_KIN"/>
    <property type="match status" value="1"/>
</dbReference>
<dbReference type="Gene3D" id="1.10.287.130">
    <property type="match status" value="1"/>
</dbReference>
<feature type="domain" description="Histidine kinase" evidence="13">
    <location>
        <begin position="274"/>
        <end position="485"/>
    </location>
</feature>
<dbReference type="SUPFAM" id="SSF55785">
    <property type="entry name" value="PYP-like sensor domain (PAS domain)"/>
    <property type="match status" value="2"/>
</dbReference>
<sequence>MEGRNLEWLLAAASDAMLIADHTGKILLANPALCTLFGYDDGTLPGQPVEVLVPTSLRGHHAALRNTYVEQPRPRAMGAGMELSGVHRDGREFPVEVSLSPLSADPPLVLAIVHDITRRKLAEAALQESEARMRAVFDSVADAIITIDEAGIIERLNPAAESLFGYPEAEAAGRNVSLLMPAGHRERHDGYLAHYRATGERKIIGIGREVEGLRKDGSIFPMELTVTEMWLGTRRMFTGVVRDISQRKQAEQENRQLMQELTSANEELTNFAYVVSHDLKAPLRGIGSLADWLATDYAQHFNEEGREHMRLLINRVHRMGALIDGILQYSRVGRVKEARVPVALSRMLADVVDLLAPPHNIQVTVQPDMPTLVLEPTRLQQVFHNLISNAIKYMDKPDGQVTVGCTEQDGHWRFFVADNGPGIEARHFERIFQLFQTLAPRDRVESTGVGLALVKKIVEMYQGSVGVESVIGQGSTFWFTLPAGGAPGQTGKQHETTE</sequence>
<dbReference type="GO" id="GO:0005886">
    <property type="term" value="C:plasma membrane"/>
    <property type="evidence" value="ECO:0007669"/>
    <property type="project" value="UniProtKB-SubCell"/>
</dbReference>
<feature type="coiled-coil region" evidence="12">
    <location>
        <begin position="240"/>
        <end position="267"/>
    </location>
</feature>
<dbReference type="SUPFAM" id="SSF55874">
    <property type="entry name" value="ATPase domain of HSP90 chaperone/DNA topoisomerase II/histidine kinase"/>
    <property type="match status" value="1"/>
</dbReference>
<comment type="caution">
    <text evidence="16">The sequence shown here is derived from an EMBL/GenBank/DDBJ whole genome shotgun (WGS) entry which is preliminary data.</text>
</comment>